<evidence type="ECO:0000256" key="1">
    <source>
        <dbReference type="ARBA" id="ARBA00004571"/>
    </source>
</evidence>
<keyword evidence="7 10" id="KW-0472">Membrane</keyword>
<dbReference type="InterPro" id="IPR039426">
    <property type="entry name" value="TonB-dep_rcpt-like"/>
</dbReference>
<keyword evidence="4 10" id="KW-0812">Transmembrane</keyword>
<sequence length="721" mass="79657">MRIILSIGFFLTAVAPVFAQRDSVKVLDKVIVNGVRTISGMGRLDEIHNGNIYSGKKTEVLLLDSLDANTAQNNPRQVLGRIPGANYSETAGSGFPSNGISFRGLNPSQSVETNTRQNGYNVTADIYGYSESYYLPPLEAVNRIEVTRGESSLQWGPQFGGVINYILKDGPKDRPFEYSMEQTGGSYGFFNSYHAAGGQLGKWNYFGFLQYQASQGRRLNSDYRQVSGFGKVSYQASDRLRIGVEYTLFRNRIHMPGGFDDAQFAQNPDTSYRARNWLTSPWNIVAAKAEYALSGRTTLYVTSSYLFSSRSLVWRNEDGGPETLDTVDATTLQYSNREVQREKMNSLTTEVRLLTRYDLWGMSNSLAAGVRVFAGRFIRQGGGLGTTGSDFNLSLLDPHYGYDLAFHTTNIAPFVENVFRITHRLSITPGVRFEYLRSTAKGYITDGGDVNSDNSKSRSFGLFGVGVQYKTSCTTNLYGNISQAYSPVTYDQLTKLGSTARVDPNMKDASGYNADLGWRGTVGKYLNFDIDGFWLAYNNRIGAVQLTDGNGVPYIFQTNIANSINKGVEAYIEFRPTQPGAGHRRGNLSVFNSLAYIDAKYTSGVYKGNAVEYAPKIIDRAGITYSRPVFSTTFLVSYTAKSYGDASNVVSSTDPSAGIIPDYTVLDWAATVKLSAQYHLKGGVNNLTDRAYFTKRTTEYPGPGIIPALRRSFYVSFGATF</sequence>
<dbReference type="InterPro" id="IPR000531">
    <property type="entry name" value="Beta-barrel_TonB"/>
</dbReference>
<keyword evidence="3 10" id="KW-1134">Transmembrane beta strand</keyword>
<dbReference type="InterPro" id="IPR037066">
    <property type="entry name" value="Plug_dom_sf"/>
</dbReference>
<evidence type="ECO:0000256" key="5">
    <source>
        <dbReference type="ARBA" id="ARBA00022729"/>
    </source>
</evidence>
<dbReference type="InterPro" id="IPR012910">
    <property type="entry name" value="Plug_dom"/>
</dbReference>
<dbReference type="Pfam" id="PF00593">
    <property type="entry name" value="TonB_dep_Rec_b-barrel"/>
    <property type="match status" value="1"/>
</dbReference>
<evidence type="ECO:0000256" key="8">
    <source>
        <dbReference type="ARBA" id="ARBA00023170"/>
    </source>
</evidence>
<keyword evidence="9 10" id="KW-0998">Cell outer membrane</keyword>
<evidence type="ECO:0000259" key="13">
    <source>
        <dbReference type="Pfam" id="PF00593"/>
    </source>
</evidence>
<comment type="subcellular location">
    <subcellularLocation>
        <location evidence="1 10">Cell outer membrane</location>
        <topology evidence="1 10">Multi-pass membrane protein</topology>
    </subcellularLocation>
</comment>
<dbReference type="Proteomes" id="UP000607559">
    <property type="component" value="Unassembled WGS sequence"/>
</dbReference>
<evidence type="ECO:0000259" key="14">
    <source>
        <dbReference type="Pfam" id="PF07715"/>
    </source>
</evidence>
<evidence type="ECO:0000256" key="2">
    <source>
        <dbReference type="ARBA" id="ARBA00022448"/>
    </source>
</evidence>
<name>A0A8J2UCS3_9BACT</name>
<dbReference type="GO" id="GO:0044718">
    <property type="term" value="P:siderophore transmembrane transport"/>
    <property type="evidence" value="ECO:0007669"/>
    <property type="project" value="TreeGrafter"/>
</dbReference>
<dbReference type="Gene3D" id="2.40.170.20">
    <property type="entry name" value="TonB-dependent receptor, beta-barrel domain"/>
    <property type="match status" value="1"/>
</dbReference>
<feature type="domain" description="TonB-dependent receptor plug" evidence="14">
    <location>
        <begin position="70"/>
        <end position="161"/>
    </location>
</feature>
<evidence type="ECO:0000256" key="7">
    <source>
        <dbReference type="ARBA" id="ARBA00023136"/>
    </source>
</evidence>
<feature type="domain" description="TonB-dependent receptor-like beta-barrel" evidence="13">
    <location>
        <begin position="237"/>
        <end position="687"/>
    </location>
</feature>
<dbReference type="Pfam" id="PF07715">
    <property type="entry name" value="Plug"/>
    <property type="match status" value="1"/>
</dbReference>
<dbReference type="PANTHER" id="PTHR30069:SF29">
    <property type="entry name" value="HEMOGLOBIN AND HEMOGLOBIN-HAPTOGLOBIN-BINDING PROTEIN 1-RELATED"/>
    <property type="match status" value="1"/>
</dbReference>
<keyword evidence="8 15" id="KW-0675">Receptor</keyword>
<evidence type="ECO:0000256" key="9">
    <source>
        <dbReference type="ARBA" id="ARBA00023237"/>
    </source>
</evidence>
<dbReference type="AlphaFoldDB" id="A0A8J2UCS3"/>
<keyword evidence="16" id="KW-1185">Reference proteome</keyword>
<evidence type="ECO:0000256" key="3">
    <source>
        <dbReference type="ARBA" id="ARBA00022452"/>
    </source>
</evidence>
<dbReference type="Gene3D" id="2.170.130.10">
    <property type="entry name" value="TonB-dependent receptor, plug domain"/>
    <property type="match status" value="1"/>
</dbReference>
<accession>A0A8J2UCS3</accession>
<feature type="chain" id="PRO_5035272383" evidence="12">
    <location>
        <begin position="20"/>
        <end position="721"/>
    </location>
</feature>
<keyword evidence="2 10" id="KW-0813">Transport</keyword>
<feature type="signal peptide" evidence="12">
    <location>
        <begin position="1"/>
        <end position="19"/>
    </location>
</feature>
<organism evidence="15 16">
    <name type="scientific">Puia dinghuensis</name>
    <dbReference type="NCBI Taxonomy" id="1792502"/>
    <lineage>
        <taxon>Bacteria</taxon>
        <taxon>Pseudomonadati</taxon>
        <taxon>Bacteroidota</taxon>
        <taxon>Chitinophagia</taxon>
        <taxon>Chitinophagales</taxon>
        <taxon>Chitinophagaceae</taxon>
        <taxon>Puia</taxon>
    </lineage>
</organism>
<dbReference type="SUPFAM" id="SSF56935">
    <property type="entry name" value="Porins"/>
    <property type="match status" value="1"/>
</dbReference>
<gene>
    <name evidence="15" type="primary">fecA</name>
    <name evidence="15" type="ORF">GCM10011511_21620</name>
</gene>
<comment type="similarity">
    <text evidence="10 11">Belongs to the TonB-dependent receptor family.</text>
</comment>
<proteinExistence type="inferred from homology"/>
<keyword evidence="5 12" id="KW-0732">Signal</keyword>
<evidence type="ECO:0000256" key="6">
    <source>
        <dbReference type="ARBA" id="ARBA00023077"/>
    </source>
</evidence>
<dbReference type="RefSeq" id="WP_188931372.1">
    <property type="nucleotide sequence ID" value="NZ_BMJC01000002.1"/>
</dbReference>
<evidence type="ECO:0000256" key="10">
    <source>
        <dbReference type="PROSITE-ProRule" id="PRU01360"/>
    </source>
</evidence>
<evidence type="ECO:0000256" key="11">
    <source>
        <dbReference type="RuleBase" id="RU003357"/>
    </source>
</evidence>
<dbReference type="EMBL" id="BMJC01000002">
    <property type="protein sequence ID" value="GGA97963.1"/>
    <property type="molecule type" value="Genomic_DNA"/>
</dbReference>
<evidence type="ECO:0000256" key="12">
    <source>
        <dbReference type="SAM" id="SignalP"/>
    </source>
</evidence>
<keyword evidence="6 11" id="KW-0798">TonB box</keyword>
<dbReference type="PANTHER" id="PTHR30069">
    <property type="entry name" value="TONB-DEPENDENT OUTER MEMBRANE RECEPTOR"/>
    <property type="match status" value="1"/>
</dbReference>
<comment type="caution">
    <text evidence="15">The sequence shown here is derived from an EMBL/GenBank/DDBJ whole genome shotgun (WGS) entry which is preliminary data.</text>
</comment>
<dbReference type="GO" id="GO:0015344">
    <property type="term" value="F:siderophore uptake transmembrane transporter activity"/>
    <property type="evidence" value="ECO:0007669"/>
    <property type="project" value="TreeGrafter"/>
</dbReference>
<dbReference type="PROSITE" id="PS52016">
    <property type="entry name" value="TONB_DEPENDENT_REC_3"/>
    <property type="match status" value="1"/>
</dbReference>
<evidence type="ECO:0000313" key="15">
    <source>
        <dbReference type="EMBL" id="GGA97963.1"/>
    </source>
</evidence>
<reference evidence="15" key="1">
    <citation type="journal article" date="2014" name="Int. J. Syst. Evol. Microbiol.">
        <title>Complete genome sequence of Corynebacterium casei LMG S-19264T (=DSM 44701T), isolated from a smear-ripened cheese.</title>
        <authorList>
            <consortium name="US DOE Joint Genome Institute (JGI-PGF)"/>
            <person name="Walter F."/>
            <person name="Albersmeier A."/>
            <person name="Kalinowski J."/>
            <person name="Ruckert C."/>
        </authorList>
    </citation>
    <scope>NUCLEOTIDE SEQUENCE</scope>
    <source>
        <strain evidence="15">CGMCC 1.15448</strain>
    </source>
</reference>
<dbReference type="InterPro" id="IPR036942">
    <property type="entry name" value="Beta-barrel_TonB_sf"/>
</dbReference>
<evidence type="ECO:0000256" key="4">
    <source>
        <dbReference type="ARBA" id="ARBA00022692"/>
    </source>
</evidence>
<protein>
    <submittedName>
        <fullName evidence="15">TonB-dependent receptor</fullName>
    </submittedName>
</protein>
<reference evidence="15" key="2">
    <citation type="submission" date="2020-09" db="EMBL/GenBank/DDBJ databases">
        <authorList>
            <person name="Sun Q."/>
            <person name="Zhou Y."/>
        </authorList>
    </citation>
    <scope>NUCLEOTIDE SEQUENCE</scope>
    <source>
        <strain evidence="15">CGMCC 1.15448</strain>
    </source>
</reference>
<dbReference type="GO" id="GO:0009279">
    <property type="term" value="C:cell outer membrane"/>
    <property type="evidence" value="ECO:0007669"/>
    <property type="project" value="UniProtKB-SubCell"/>
</dbReference>
<evidence type="ECO:0000313" key="16">
    <source>
        <dbReference type="Proteomes" id="UP000607559"/>
    </source>
</evidence>